<keyword evidence="1" id="KW-0472">Membrane</keyword>
<dbReference type="EMBL" id="BRYB01002375">
    <property type="protein sequence ID" value="GMI43955.1"/>
    <property type="molecule type" value="Genomic_DNA"/>
</dbReference>
<name>A0ABQ6N9T8_9STRA</name>
<feature type="transmembrane region" description="Helical" evidence="1">
    <location>
        <begin position="210"/>
        <end position="231"/>
    </location>
</feature>
<feature type="transmembrane region" description="Helical" evidence="1">
    <location>
        <begin position="944"/>
        <end position="965"/>
    </location>
</feature>
<feature type="transmembrane region" description="Helical" evidence="1">
    <location>
        <begin position="488"/>
        <end position="518"/>
    </location>
</feature>
<organism evidence="3 4">
    <name type="scientific">Tetraparma gracilis</name>
    <dbReference type="NCBI Taxonomy" id="2962635"/>
    <lineage>
        <taxon>Eukaryota</taxon>
        <taxon>Sar</taxon>
        <taxon>Stramenopiles</taxon>
        <taxon>Ochrophyta</taxon>
        <taxon>Bolidophyceae</taxon>
        <taxon>Parmales</taxon>
        <taxon>Triparmaceae</taxon>
        <taxon>Tetraparma</taxon>
    </lineage>
</organism>
<dbReference type="PANTHER" id="PTHR31414:SF18">
    <property type="entry name" value="TRANSMEMBRANE PROTEIN-RELATED"/>
    <property type="match status" value="1"/>
</dbReference>
<gene>
    <name evidence="3" type="ORF">TeGR_g13565</name>
</gene>
<feature type="chain" id="PRO_5046653482" description="Plasma membrane fusion protein PRM1" evidence="2">
    <location>
        <begin position="17"/>
        <end position="995"/>
    </location>
</feature>
<dbReference type="InterPro" id="IPR040283">
    <property type="entry name" value="DDB_G0292058-like"/>
</dbReference>
<sequence>MLTALLLLLPTVASSASPSASFLAPYLREFHQETTPYSFTSEEARSLFPAERNLAYVLDCSDRIDDSVPEIELDENGVPIEEEVSLSGGSAAVSSMKKFRNSSGGWYEEVLRNFMIWNCETKITNAEDDGPKVRCVPEDDAAKGGGGGCIVPSDSTCPVGFCETAANCYWEAPVSGEARVERYTQEEADANEDYLFGQDQDSYAATVVKYLALGIVLAVLNMLIWFIFIIGRCCCCCLWEKCLCRCCSYRPKEAGYNECGQRRIPIFFYFIMVAGIVASAAMTYVGNEDISKALTDTFEHSRGGIQDTQNFLGGAKTPMLAIEGLVDDAADDSIELLQDTDYVEEGLDSITKSLQDFADTYSADPKFPDDVAASMQETTAALDEEVAPVKEDIRAMLDTLQTSLVDGRDMLKESIGDAASQLDGINSTLNGFFDTIDDIEQQSEDYKSLRMAGVLAIFAVALFCCVFGVIGVCSYWTPCTWDDILIHLINITWFLGSGLVTLTWIIAGAVMVLCVVWNDVCQFMDIMVEDFEPYSPAASVGLNACFNNTPLVEAYNLTSRVDFQETIDEKLAELDAVDFDTMFADVKDPVYDVATQIKDISLAVIIDPLNGFTNVVGTTFLEDSGIAPEEAALVRHFCPFNDEYLNADLALFKEPWTIAADQGRTGNTAWETMDGEFQPYARVSTETGKQYMSRVYNIAGVCTGGAVYLTEIAAFPGLVQQYETDLATYIGGGSVGTAPTAPTEPTPGTCVLGVEGSNPSVVTPWTAPNDPDTGFPPVPVPLTDDFNRCSSGDGCEFVCGIPDEPAIEADGQSLNGMTLSGVIDMLYGLTVDTVDLKNNMLLDLGTECVAGAPAPFTPPCEPTQAAKDKGNDMTVIMYIDTYSENLEGTLTSLKDTTENAVGDIMEQVRIFLCNMNCGFVGDVWEEVHTDLCSTMLGGFLQMGLSLWLLALFMFFNAALGAILAVRMRGVSKDEVDADDNDDQVEMKGVNLDIYN</sequence>
<evidence type="ECO:0008006" key="5">
    <source>
        <dbReference type="Google" id="ProtNLM"/>
    </source>
</evidence>
<evidence type="ECO:0000313" key="4">
    <source>
        <dbReference type="Proteomes" id="UP001165060"/>
    </source>
</evidence>
<feature type="transmembrane region" description="Helical" evidence="1">
    <location>
        <begin position="451"/>
        <end position="476"/>
    </location>
</feature>
<reference evidence="3 4" key="1">
    <citation type="journal article" date="2023" name="Commun. Biol.">
        <title>Genome analysis of Parmales, the sister group of diatoms, reveals the evolutionary specialization of diatoms from phago-mixotrophs to photoautotrophs.</title>
        <authorList>
            <person name="Ban H."/>
            <person name="Sato S."/>
            <person name="Yoshikawa S."/>
            <person name="Yamada K."/>
            <person name="Nakamura Y."/>
            <person name="Ichinomiya M."/>
            <person name="Sato N."/>
            <person name="Blanc-Mathieu R."/>
            <person name="Endo H."/>
            <person name="Kuwata A."/>
            <person name="Ogata H."/>
        </authorList>
    </citation>
    <scope>NUCLEOTIDE SEQUENCE [LARGE SCALE GENOMIC DNA]</scope>
</reference>
<dbReference type="Proteomes" id="UP001165060">
    <property type="component" value="Unassembled WGS sequence"/>
</dbReference>
<keyword evidence="4" id="KW-1185">Reference proteome</keyword>
<dbReference type="PANTHER" id="PTHR31414">
    <property type="entry name" value="TRANSMEMBRANE PROTEIN DDB_G0292058"/>
    <property type="match status" value="1"/>
</dbReference>
<proteinExistence type="predicted"/>
<feature type="transmembrane region" description="Helical" evidence="1">
    <location>
        <begin position="266"/>
        <end position="285"/>
    </location>
</feature>
<evidence type="ECO:0000256" key="1">
    <source>
        <dbReference type="SAM" id="Phobius"/>
    </source>
</evidence>
<keyword evidence="1" id="KW-1133">Transmembrane helix</keyword>
<evidence type="ECO:0000313" key="3">
    <source>
        <dbReference type="EMBL" id="GMI43955.1"/>
    </source>
</evidence>
<comment type="caution">
    <text evidence="3">The sequence shown here is derived from an EMBL/GenBank/DDBJ whole genome shotgun (WGS) entry which is preliminary data.</text>
</comment>
<feature type="signal peptide" evidence="2">
    <location>
        <begin position="1"/>
        <end position="16"/>
    </location>
</feature>
<accession>A0ABQ6N9T8</accession>
<keyword evidence="2" id="KW-0732">Signal</keyword>
<evidence type="ECO:0000256" key="2">
    <source>
        <dbReference type="SAM" id="SignalP"/>
    </source>
</evidence>
<keyword evidence="1" id="KW-0812">Transmembrane</keyword>
<protein>
    <recommendedName>
        <fullName evidence="5">Plasma membrane fusion protein PRM1</fullName>
    </recommendedName>
</protein>